<evidence type="ECO:0000256" key="1">
    <source>
        <dbReference type="SAM" id="Phobius"/>
    </source>
</evidence>
<evidence type="ECO:0000313" key="2">
    <source>
        <dbReference type="EMBL" id="DAF42337.1"/>
    </source>
</evidence>
<sequence length="56" mass="6655">MTITNMDLIKQSDFCLCKWCLFAMGFVIISIMKIIIRLTLRYLRRGLIEVTTYHKV</sequence>
<name>A0A8D9UIW6_9RHAB</name>
<proteinExistence type="predicted"/>
<keyword evidence="1" id="KW-1133">Transmembrane helix</keyword>
<feature type="transmembrane region" description="Helical" evidence="1">
    <location>
        <begin position="16"/>
        <end position="36"/>
    </location>
</feature>
<protein>
    <submittedName>
        <fullName evidence="2">P6</fullName>
    </submittedName>
</protein>
<reference evidence="2" key="1">
    <citation type="journal article" date="2021" name="J. Anim. Genet.">
        <title>Illuminating the plant rhabdovirus landscape through metatranscriptomics data.</title>
        <authorList>
            <person name="Bejerman N."/>
            <person name="Dietzgen R.G."/>
            <person name="Debat H."/>
        </authorList>
    </citation>
    <scope>NUCLEOTIDE SEQUENCE</scope>
</reference>
<keyword evidence="1" id="KW-0812">Transmembrane</keyword>
<dbReference type="EMBL" id="BK014306">
    <property type="protein sequence ID" value="DAF42337.1"/>
    <property type="molecule type" value="Viral_cRNA"/>
</dbReference>
<organism evidence="2">
    <name type="scientific">Lotus corniculatus virus 1</name>
    <dbReference type="NCBI Taxonomy" id="2793731"/>
    <lineage>
        <taxon>Viruses</taxon>
        <taxon>Riboviria</taxon>
        <taxon>Orthornavirae</taxon>
        <taxon>Negarnaviricota</taxon>
        <taxon>Haploviricotina</taxon>
        <taxon>Monjiviricetes</taxon>
        <taxon>Mononegavirales</taxon>
        <taxon>Rhabdoviridae</taxon>
    </lineage>
</organism>
<reference evidence="2" key="2">
    <citation type="journal article" date="2021" name="Viruses">
        <title>Illuminating the Plant Rhabdovirus Landscape through Metatranscriptomics Data.</title>
        <authorList>
            <person name="Bejerman N."/>
            <person name="Dietzgen R.G."/>
            <person name="Debat H."/>
        </authorList>
    </citation>
    <scope>NUCLEOTIDE SEQUENCE</scope>
</reference>
<keyword evidence="1" id="KW-0472">Membrane</keyword>
<accession>A0A8D9UIW6</accession>